<dbReference type="GO" id="GO:0044781">
    <property type="term" value="P:bacterial-type flagellum organization"/>
    <property type="evidence" value="ECO:0007669"/>
    <property type="project" value="UniProtKB-KW"/>
</dbReference>
<evidence type="ECO:0000256" key="7">
    <source>
        <dbReference type="ARBA" id="ARBA00022795"/>
    </source>
</evidence>
<dbReference type="GO" id="GO:0005886">
    <property type="term" value="C:plasma membrane"/>
    <property type="evidence" value="ECO:0007669"/>
    <property type="project" value="UniProtKB-SubCell"/>
</dbReference>
<reference evidence="13" key="1">
    <citation type="submission" date="2019-08" db="EMBL/GenBank/DDBJ databases">
        <title>Limnoglobus roseus gen. nov., sp. nov., a novel freshwater planctomycete with a giant genome from the family Gemmataceae.</title>
        <authorList>
            <person name="Kulichevskaya I.S."/>
            <person name="Naumoff D.G."/>
            <person name="Miroshnikov K."/>
            <person name="Ivanova A."/>
            <person name="Philippov D.A."/>
            <person name="Hakobyan A."/>
            <person name="Rijpstra I.C."/>
            <person name="Sinninghe Damste J.S."/>
            <person name="Liesack W."/>
            <person name="Dedysh S.N."/>
        </authorList>
    </citation>
    <scope>NUCLEOTIDE SEQUENCE [LARGE SCALE GENOMIC DNA]</scope>
    <source>
        <strain evidence="13">PX52</strain>
    </source>
</reference>
<dbReference type="GO" id="GO:0071973">
    <property type="term" value="P:bacterial-type flagellum-dependent cell motility"/>
    <property type="evidence" value="ECO:0007669"/>
    <property type="project" value="InterPro"/>
</dbReference>
<evidence type="ECO:0000256" key="2">
    <source>
        <dbReference type="ARBA" id="ARBA00010004"/>
    </source>
</evidence>
<feature type="coiled-coil region" evidence="11">
    <location>
        <begin position="74"/>
        <end position="101"/>
    </location>
</feature>
<keyword evidence="10" id="KW-1006">Bacterial flagellum protein export</keyword>
<dbReference type="InterPro" id="IPR053716">
    <property type="entry name" value="Flag_assembly_chemotaxis_eff"/>
</dbReference>
<evidence type="ECO:0000256" key="4">
    <source>
        <dbReference type="ARBA" id="ARBA00022448"/>
    </source>
</evidence>
<dbReference type="EMBL" id="CP042425">
    <property type="protein sequence ID" value="QEL13325.1"/>
    <property type="molecule type" value="Genomic_DNA"/>
</dbReference>
<accession>A0A5C1A4T6</accession>
<keyword evidence="13" id="KW-1185">Reference proteome</keyword>
<dbReference type="Proteomes" id="UP000324974">
    <property type="component" value="Chromosome"/>
</dbReference>
<comment type="subcellular location">
    <subcellularLocation>
        <location evidence="1">Cell membrane</location>
        <topology evidence="1">Peripheral membrane protein</topology>
        <orientation evidence="1">Cytoplasmic side</orientation>
    </subcellularLocation>
</comment>
<evidence type="ECO:0000256" key="10">
    <source>
        <dbReference type="ARBA" id="ARBA00023225"/>
    </source>
</evidence>
<keyword evidence="11" id="KW-0175">Coiled coil</keyword>
<dbReference type="Gene3D" id="1.10.287.1700">
    <property type="match status" value="1"/>
</dbReference>
<keyword evidence="12" id="KW-0282">Flagellum</keyword>
<dbReference type="GO" id="GO:0015031">
    <property type="term" value="P:protein transport"/>
    <property type="evidence" value="ECO:0007669"/>
    <property type="project" value="UniProtKB-KW"/>
</dbReference>
<evidence type="ECO:0000313" key="12">
    <source>
        <dbReference type="EMBL" id="QEL13325.1"/>
    </source>
</evidence>
<dbReference type="GO" id="GO:0009288">
    <property type="term" value="C:bacterial-type flagellum"/>
    <property type="evidence" value="ECO:0007669"/>
    <property type="project" value="InterPro"/>
</dbReference>
<keyword evidence="12" id="KW-0969">Cilium</keyword>
<comment type="similarity">
    <text evidence="2">Belongs to the FliJ family.</text>
</comment>
<keyword evidence="8" id="KW-0653">Protein transport</keyword>
<keyword evidence="12" id="KW-0966">Cell projection</keyword>
<evidence type="ECO:0000256" key="11">
    <source>
        <dbReference type="SAM" id="Coils"/>
    </source>
</evidence>
<evidence type="ECO:0000313" key="13">
    <source>
        <dbReference type="Proteomes" id="UP000324974"/>
    </source>
</evidence>
<evidence type="ECO:0000256" key="3">
    <source>
        <dbReference type="ARBA" id="ARBA00020392"/>
    </source>
</evidence>
<gene>
    <name evidence="12" type="ORF">PX52LOC_00179</name>
</gene>
<evidence type="ECO:0000256" key="8">
    <source>
        <dbReference type="ARBA" id="ARBA00022927"/>
    </source>
</evidence>
<keyword evidence="4" id="KW-0813">Transport</keyword>
<dbReference type="OrthoDB" id="291588at2"/>
<evidence type="ECO:0000256" key="5">
    <source>
        <dbReference type="ARBA" id="ARBA00022475"/>
    </source>
</evidence>
<dbReference type="Pfam" id="PF02050">
    <property type="entry name" value="FliJ"/>
    <property type="match status" value="1"/>
</dbReference>
<dbReference type="KEGG" id="lrs:PX52LOC_00179"/>
<dbReference type="AlphaFoldDB" id="A0A5C1A4T6"/>
<keyword evidence="9" id="KW-0472">Membrane</keyword>
<proteinExistence type="inferred from homology"/>
<keyword evidence="7" id="KW-1005">Bacterial flagellum biogenesis</keyword>
<organism evidence="12 13">
    <name type="scientific">Limnoglobus roseus</name>
    <dbReference type="NCBI Taxonomy" id="2598579"/>
    <lineage>
        <taxon>Bacteria</taxon>
        <taxon>Pseudomonadati</taxon>
        <taxon>Planctomycetota</taxon>
        <taxon>Planctomycetia</taxon>
        <taxon>Gemmatales</taxon>
        <taxon>Gemmataceae</taxon>
        <taxon>Limnoglobus</taxon>
    </lineage>
</organism>
<dbReference type="GO" id="GO:0006935">
    <property type="term" value="P:chemotaxis"/>
    <property type="evidence" value="ECO:0007669"/>
    <property type="project" value="UniProtKB-KW"/>
</dbReference>
<evidence type="ECO:0000256" key="9">
    <source>
        <dbReference type="ARBA" id="ARBA00023136"/>
    </source>
</evidence>
<dbReference type="RefSeq" id="WP_149108304.1">
    <property type="nucleotide sequence ID" value="NZ_CP042425.1"/>
</dbReference>
<protein>
    <recommendedName>
        <fullName evidence="3">Flagellar FliJ protein</fullName>
    </recommendedName>
</protein>
<keyword evidence="5" id="KW-1003">Cell membrane</keyword>
<dbReference type="InterPro" id="IPR012823">
    <property type="entry name" value="Flagell_FliJ"/>
</dbReference>
<evidence type="ECO:0000256" key="1">
    <source>
        <dbReference type="ARBA" id="ARBA00004413"/>
    </source>
</evidence>
<keyword evidence="6" id="KW-0145">Chemotaxis</keyword>
<name>A0A5C1A4T6_9BACT</name>
<sequence length="159" mass="18027">MKRFEFSMDRVLKVKSQLKRIAEAEEARAEQVFIAARTVVDGVKVQQVRVAEALSGKLGQGVSPCQWVNVFELSENLSRQLAAAEQAASAAEAKWKIAQEERKTVAGEVEALTSLRQQKWDAWKREREAKTQEQLDEISLRRWMAAQEDRNEAARNEAA</sequence>
<evidence type="ECO:0000256" key="6">
    <source>
        <dbReference type="ARBA" id="ARBA00022500"/>
    </source>
</evidence>